<dbReference type="GO" id="GO:0046872">
    <property type="term" value="F:metal ion binding"/>
    <property type="evidence" value="ECO:0007669"/>
    <property type="project" value="UniProtKB-KW"/>
</dbReference>
<dbReference type="GO" id="GO:0004222">
    <property type="term" value="F:metalloendopeptidase activity"/>
    <property type="evidence" value="ECO:0007669"/>
    <property type="project" value="InterPro"/>
</dbReference>
<comment type="similarity">
    <text evidence="6">Belongs to the peptidase M48 family.</text>
</comment>
<evidence type="ECO:0000256" key="4">
    <source>
        <dbReference type="ARBA" id="ARBA00022833"/>
    </source>
</evidence>
<keyword evidence="3 6" id="KW-0378">Hydrolase</keyword>
<keyword evidence="9" id="KW-1185">Reference proteome</keyword>
<keyword evidence="5 6" id="KW-0482">Metalloprotease</keyword>
<reference evidence="8" key="1">
    <citation type="submission" date="2020-08" db="EMBL/GenBank/DDBJ databases">
        <title>Novel species isolated from subtropical streams in China.</title>
        <authorList>
            <person name="Lu H."/>
        </authorList>
    </citation>
    <scope>NUCLEOTIDE SEQUENCE</scope>
    <source>
        <strain evidence="8">KACC 12607</strain>
    </source>
</reference>
<dbReference type="InterPro" id="IPR001915">
    <property type="entry name" value="Peptidase_M48"/>
</dbReference>
<evidence type="ECO:0000256" key="6">
    <source>
        <dbReference type="RuleBase" id="RU003983"/>
    </source>
</evidence>
<evidence type="ECO:0000256" key="5">
    <source>
        <dbReference type="ARBA" id="ARBA00023049"/>
    </source>
</evidence>
<comment type="cofactor">
    <cofactor evidence="6">
        <name>Zn(2+)</name>
        <dbReference type="ChEBI" id="CHEBI:29105"/>
    </cofactor>
    <text evidence="6">Binds 1 zinc ion per subunit.</text>
</comment>
<dbReference type="GO" id="GO:0051603">
    <property type="term" value="P:proteolysis involved in protein catabolic process"/>
    <property type="evidence" value="ECO:0007669"/>
    <property type="project" value="TreeGrafter"/>
</dbReference>
<accession>A0A923HNI7</accession>
<keyword evidence="4 6" id="KW-0862">Zinc</keyword>
<evidence type="ECO:0000256" key="3">
    <source>
        <dbReference type="ARBA" id="ARBA00022801"/>
    </source>
</evidence>
<feature type="domain" description="Peptidase M48" evidence="7">
    <location>
        <begin position="71"/>
        <end position="243"/>
    </location>
</feature>
<organism evidence="8 9">
    <name type="scientific">Undibacterium jejuense</name>
    <dbReference type="NCBI Taxonomy" id="1344949"/>
    <lineage>
        <taxon>Bacteria</taxon>
        <taxon>Pseudomonadati</taxon>
        <taxon>Pseudomonadota</taxon>
        <taxon>Betaproteobacteria</taxon>
        <taxon>Burkholderiales</taxon>
        <taxon>Oxalobacteraceae</taxon>
        <taxon>Undibacterium</taxon>
    </lineage>
</organism>
<evidence type="ECO:0000313" key="9">
    <source>
        <dbReference type="Proteomes" id="UP000634011"/>
    </source>
</evidence>
<protein>
    <submittedName>
        <fullName evidence="8">M48 family metalloprotease</fullName>
    </submittedName>
</protein>
<dbReference type="EMBL" id="JACOFV010000025">
    <property type="protein sequence ID" value="MBC3864214.1"/>
    <property type="molecule type" value="Genomic_DNA"/>
</dbReference>
<name>A0A923HNI7_9BURK</name>
<dbReference type="PANTHER" id="PTHR22726">
    <property type="entry name" value="METALLOENDOPEPTIDASE OMA1"/>
    <property type="match status" value="1"/>
</dbReference>
<sequence length="271" mass="30318">MFIRHLLTVGLFSFCVSLIPGYAQVPETGRWQELAYSTAAVNAETADRYHEHIDALRSHKQLDQDPALLSRIKTIARGLISAASKLKPESNTWRWEIHITSEQQVDAYCMAGGKILIGSEFVRRLKLSNSELATLLGHEMAHAIAEHHREELSEALHINAQPGDTLDVMMGRLETDISMQLKLATLSNIQESEADQLGMILAHMAGWDSASMVSFFQKLQRVEANSVPNNSYPSTESRLSMARGFNKLWAKIESDQKSIVTRRSSATNDQK</sequence>
<keyword evidence="2" id="KW-0479">Metal-binding</keyword>
<dbReference type="PANTHER" id="PTHR22726:SF1">
    <property type="entry name" value="METALLOENDOPEPTIDASE OMA1, MITOCHONDRIAL"/>
    <property type="match status" value="1"/>
</dbReference>
<dbReference type="GO" id="GO:0016020">
    <property type="term" value="C:membrane"/>
    <property type="evidence" value="ECO:0007669"/>
    <property type="project" value="TreeGrafter"/>
</dbReference>
<dbReference type="RefSeq" id="WP_186914156.1">
    <property type="nucleotide sequence ID" value="NZ_JACOFV010000025.1"/>
</dbReference>
<dbReference type="Proteomes" id="UP000634011">
    <property type="component" value="Unassembled WGS sequence"/>
</dbReference>
<evidence type="ECO:0000256" key="1">
    <source>
        <dbReference type="ARBA" id="ARBA00022670"/>
    </source>
</evidence>
<gene>
    <name evidence="8" type="ORF">H8K32_19090</name>
</gene>
<dbReference type="AlphaFoldDB" id="A0A923HNI7"/>
<evidence type="ECO:0000256" key="2">
    <source>
        <dbReference type="ARBA" id="ARBA00022723"/>
    </source>
</evidence>
<proteinExistence type="inferred from homology"/>
<dbReference type="Gene3D" id="3.30.2010.10">
    <property type="entry name" value="Metalloproteases ('zincins'), catalytic domain"/>
    <property type="match status" value="1"/>
</dbReference>
<keyword evidence="1 6" id="KW-0645">Protease</keyword>
<comment type="caution">
    <text evidence="8">The sequence shown here is derived from an EMBL/GenBank/DDBJ whole genome shotgun (WGS) entry which is preliminary data.</text>
</comment>
<evidence type="ECO:0000313" key="8">
    <source>
        <dbReference type="EMBL" id="MBC3864214.1"/>
    </source>
</evidence>
<dbReference type="Pfam" id="PF01435">
    <property type="entry name" value="Peptidase_M48"/>
    <property type="match status" value="1"/>
</dbReference>
<dbReference type="InterPro" id="IPR051156">
    <property type="entry name" value="Mito/Outer_Membr_Metalloprot"/>
</dbReference>
<evidence type="ECO:0000259" key="7">
    <source>
        <dbReference type="Pfam" id="PF01435"/>
    </source>
</evidence>